<evidence type="ECO:0000313" key="2">
    <source>
        <dbReference type="EMBL" id="CAJ72122.1"/>
    </source>
</evidence>
<dbReference type="RefSeq" id="WP_099324472.1">
    <property type="nucleotide sequence ID" value="NZ_CP049055.1"/>
</dbReference>
<reference evidence="4" key="4">
    <citation type="submission" date="2017-10" db="EMBL/GenBank/DDBJ databases">
        <authorList>
            <person name="Banno H."/>
            <person name="Chua N.-H."/>
        </authorList>
    </citation>
    <scope>NUCLEOTIDE SEQUENCE [LARGE SCALE GENOMIC DNA]</scope>
    <source>
        <strain evidence="4">Kuenenia_mbr1_ru-nijmegen</strain>
    </source>
</reference>
<gene>
    <name evidence="3" type="ORF">KsCSTR_11410</name>
    <name evidence="4" type="ORF">KSMBR1_1186</name>
    <name evidence="2" type="ORF">kustd1377</name>
</gene>
<organism evidence="2">
    <name type="scientific">Kuenenia stuttgartiensis</name>
    <dbReference type="NCBI Taxonomy" id="174633"/>
    <lineage>
        <taxon>Bacteria</taxon>
        <taxon>Pseudomonadati</taxon>
        <taxon>Planctomycetota</taxon>
        <taxon>Candidatus Brocadiia</taxon>
        <taxon>Candidatus Brocadiales</taxon>
        <taxon>Candidatus Brocadiaceae</taxon>
        <taxon>Candidatus Kuenenia</taxon>
    </lineage>
</organism>
<evidence type="ECO:0000256" key="1">
    <source>
        <dbReference type="SAM" id="Coils"/>
    </source>
</evidence>
<dbReference type="EMBL" id="CT573072">
    <property type="protein sequence ID" value="CAJ72122.1"/>
    <property type="molecule type" value="Genomic_DNA"/>
</dbReference>
<reference evidence="2" key="1">
    <citation type="journal article" date="2006" name="Nature">
        <title>Deciphering the evolution and metabolism of an anammox bacterium from a community genome.</title>
        <authorList>
            <person name="Strous M."/>
            <person name="Pelletier E."/>
            <person name="Mangenot S."/>
            <person name="Rattei T."/>
            <person name="Lehner A."/>
            <person name="Taylor M.W."/>
            <person name="Horn M."/>
            <person name="Daims H."/>
            <person name="Bartol-Mavel D."/>
            <person name="Wincker P."/>
            <person name="Barbe V."/>
            <person name="Fonknechten N."/>
            <person name="Vallenet D."/>
            <person name="Segurens B."/>
            <person name="Schenowitz-Truong C."/>
            <person name="Medigue C."/>
            <person name="Collingro A."/>
            <person name="Snel B."/>
            <person name="Dutilh B.E."/>
            <person name="OpDenCamp H.J.M."/>
            <person name="vanDerDrift C."/>
            <person name="Cirpus I."/>
            <person name="vanDePas-Schoonen K.T."/>
            <person name="Harhangi H.R."/>
            <person name="vanNiftrik L."/>
            <person name="Schmid M."/>
            <person name="Keltjens J."/>
            <person name="vanDeVossenberg J."/>
            <person name="Kartal B."/>
            <person name="Meier H."/>
            <person name="Frishman D."/>
            <person name="Huynen M.A."/>
            <person name="Mewes H."/>
            <person name="Weissenbach J."/>
            <person name="Jetten M.S.M."/>
            <person name="Wagner M."/>
            <person name="LePaslier D."/>
        </authorList>
    </citation>
    <scope>NUCLEOTIDE SEQUENCE</scope>
</reference>
<dbReference type="EMBL" id="CP049055">
    <property type="protein sequence ID" value="QII10520.1"/>
    <property type="molecule type" value="Genomic_DNA"/>
</dbReference>
<name>Q1PYG6_KUEST</name>
<feature type="coiled-coil region" evidence="1">
    <location>
        <begin position="30"/>
        <end position="64"/>
    </location>
</feature>
<evidence type="ECO:0000313" key="5">
    <source>
        <dbReference type="Proteomes" id="UP000221734"/>
    </source>
</evidence>
<reference evidence="3 6" key="5">
    <citation type="submission" date="2020-02" db="EMBL/GenBank/DDBJ databases">
        <title>Newly sequenced genome of strain CSTR1 showed variability in Candidatus Kuenenia stuttgartiensis genomes.</title>
        <authorList>
            <person name="Ding C."/>
            <person name="Adrian L."/>
        </authorList>
    </citation>
    <scope>NUCLEOTIDE SEQUENCE [LARGE SCALE GENOMIC DNA]</scope>
    <source>
        <strain evidence="3 6">CSTR1</strain>
    </source>
</reference>
<protein>
    <submittedName>
        <fullName evidence="2">Uncharacterized protein</fullName>
    </submittedName>
</protein>
<dbReference type="EMBL" id="LT934425">
    <property type="protein sequence ID" value="SOH03689.1"/>
    <property type="molecule type" value="Genomic_DNA"/>
</dbReference>
<accession>Q1PYG6</accession>
<dbReference type="OrthoDB" id="274142at2"/>
<dbReference type="Proteomes" id="UP000501926">
    <property type="component" value="Chromosome"/>
</dbReference>
<evidence type="ECO:0000313" key="3">
    <source>
        <dbReference type="EMBL" id="QII10520.1"/>
    </source>
</evidence>
<sequence>MKRFSIFISFIMFIIIGSNTLFAQDVSNKVQLLEIVISNLVSRIESLEKRVNVLEKQLTGAAGVAAPSGEAPKKKMDAKVHREDFVAAPVMVGYEDLGDGFFARNVRFSPFGENVLLTGEITNKSGKNYRFAKFKLSIYDDRGIFLKEEEFSIPDIPNEGTESFESMIVGLPSAFISKYEIRFAK</sequence>
<reference evidence="2" key="2">
    <citation type="submission" date="2006-01" db="EMBL/GenBank/DDBJ databases">
        <authorList>
            <person name="Genoscope"/>
        </authorList>
    </citation>
    <scope>NUCLEOTIDE SEQUENCE</scope>
</reference>
<dbReference type="Proteomes" id="UP000221734">
    <property type="component" value="Chromosome Kuenenia_stuttgartiensis_MBR1"/>
</dbReference>
<keyword evidence="5" id="KW-1185">Reference proteome</keyword>
<reference evidence="5" key="3">
    <citation type="submission" date="2017-10" db="EMBL/GenBank/DDBJ databases">
        <authorList>
            <person name="Frank J."/>
        </authorList>
    </citation>
    <scope>NUCLEOTIDE SEQUENCE [LARGE SCALE GENOMIC DNA]</scope>
</reference>
<dbReference type="KEGG" id="kst:KSMBR1_1186"/>
<dbReference type="AlphaFoldDB" id="Q1PYG6"/>
<keyword evidence="1" id="KW-0175">Coiled coil</keyword>
<evidence type="ECO:0000313" key="6">
    <source>
        <dbReference type="Proteomes" id="UP000501926"/>
    </source>
</evidence>
<proteinExistence type="predicted"/>
<evidence type="ECO:0000313" key="4">
    <source>
        <dbReference type="EMBL" id="SOH03689.1"/>
    </source>
</evidence>